<name>A0A7S7NS55_PALFE</name>
<dbReference type="Proteomes" id="UP000593892">
    <property type="component" value="Chromosome"/>
</dbReference>
<evidence type="ECO:0000256" key="3">
    <source>
        <dbReference type="ARBA" id="ARBA00023143"/>
    </source>
</evidence>
<dbReference type="InterPro" id="IPR037925">
    <property type="entry name" value="FlgE/F/G-like"/>
</dbReference>
<dbReference type="InterPro" id="IPR001444">
    <property type="entry name" value="Flag_bb_rod_N"/>
</dbReference>
<proteinExistence type="inferred from homology"/>
<keyword evidence="8" id="KW-0969">Cilium</keyword>
<dbReference type="EMBL" id="CP063849">
    <property type="protein sequence ID" value="QOY88846.1"/>
    <property type="molecule type" value="Genomic_DNA"/>
</dbReference>
<evidence type="ECO:0000256" key="4">
    <source>
        <dbReference type="RuleBase" id="RU362116"/>
    </source>
</evidence>
<dbReference type="AlphaFoldDB" id="A0A7S7NS55"/>
<evidence type="ECO:0000259" key="7">
    <source>
        <dbReference type="Pfam" id="PF22692"/>
    </source>
</evidence>
<evidence type="ECO:0000313" key="9">
    <source>
        <dbReference type="Proteomes" id="UP000593892"/>
    </source>
</evidence>
<dbReference type="Pfam" id="PF22692">
    <property type="entry name" value="LlgE_F_G_D1"/>
    <property type="match status" value="1"/>
</dbReference>
<dbReference type="PANTHER" id="PTHR30435:SF19">
    <property type="entry name" value="FLAGELLAR BASAL-BODY ROD PROTEIN FLGG"/>
    <property type="match status" value="1"/>
</dbReference>
<dbReference type="InterPro" id="IPR053967">
    <property type="entry name" value="LlgE_F_G-like_D1"/>
</dbReference>
<evidence type="ECO:0000259" key="6">
    <source>
        <dbReference type="Pfam" id="PF06429"/>
    </source>
</evidence>
<dbReference type="Pfam" id="PF06429">
    <property type="entry name" value="Flg_bbr_C"/>
    <property type="match status" value="1"/>
</dbReference>
<dbReference type="KEGG" id="pfer:IRI77_02480"/>
<dbReference type="Pfam" id="PF00460">
    <property type="entry name" value="Flg_bb_rod"/>
    <property type="match status" value="1"/>
</dbReference>
<feature type="domain" description="Flagellar basal-body/hook protein C-terminal" evidence="6">
    <location>
        <begin position="196"/>
        <end position="238"/>
    </location>
</feature>
<organism evidence="8 9">
    <name type="scientific">Paludibaculum fermentans</name>
    <dbReference type="NCBI Taxonomy" id="1473598"/>
    <lineage>
        <taxon>Bacteria</taxon>
        <taxon>Pseudomonadati</taxon>
        <taxon>Acidobacteriota</taxon>
        <taxon>Terriglobia</taxon>
        <taxon>Bryobacterales</taxon>
        <taxon>Bryobacteraceae</taxon>
        <taxon>Paludibaculum</taxon>
    </lineage>
</organism>
<dbReference type="InterPro" id="IPR010930">
    <property type="entry name" value="Flg_bb/hook_C_dom"/>
</dbReference>
<dbReference type="SUPFAM" id="SSF117143">
    <property type="entry name" value="Flagellar hook protein flgE"/>
    <property type="match status" value="1"/>
</dbReference>
<comment type="subcellular location">
    <subcellularLocation>
        <location evidence="1 4">Bacterial flagellum basal body</location>
    </subcellularLocation>
</comment>
<feature type="domain" description="Flagellar hook protein FlgE/F/G-like D1" evidence="7">
    <location>
        <begin position="85"/>
        <end position="148"/>
    </location>
</feature>
<dbReference type="InterPro" id="IPR020013">
    <property type="entry name" value="Flagellar_FlgE/F/G"/>
</dbReference>
<evidence type="ECO:0000256" key="1">
    <source>
        <dbReference type="ARBA" id="ARBA00004117"/>
    </source>
</evidence>
<reference evidence="8 9" key="1">
    <citation type="submission" date="2020-10" db="EMBL/GenBank/DDBJ databases">
        <title>Complete genome sequence of Paludibaculum fermentans P105T, a facultatively anaerobic acidobacterium capable of dissimilatory Fe(III) reduction.</title>
        <authorList>
            <person name="Dedysh S.N."/>
            <person name="Beletsky A.V."/>
            <person name="Kulichevskaya I.S."/>
            <person name="Mardanov A.V."/>
            <person name="Ravin N.V."/>
        </authorList>
    </citation>
    <scope>NUCLEOTIDE SEQUENCE [LARGE SCALE GENOMIC DNA]</scope>
    <source>
        <strain evidence="8 9">P105</strain>
    </source>
</reference>
<comment type="similarity">
    <text evidence="2 4">Belongs to the flagella basal body rod proteins family.</text>
</comment>
<dbReference type="PANTHER" id="PTHR30435">
    <property type="entry name" value="FLAGELLAR PROTEIN"/>
    <property type="match status" value="1"/>
</dbReference>
<dbReference type="NCBIfam" id="TIGR03506">
    <property type="entry name" value="FlgEFG_subfam"/>
    <property type="match status" value="1"/>
</dbReference>
<protein>
    <submittedName>
        <fullName evidence="8">Flagellar hook basal-body protein</fullName>
    </submittedName>
</protein>
<dbReference type="RefSeq" id="WP_194450509.1">
    <property type="nucleotide sequence ID" value="NZ_CP063849.1"/>
</dbReference>
<accession>A0A7S7NS55</accession>
<keyword evidence="8" id="KW-0282">Flagellum</keyword>
<gene>
    <name evidence="8" type="ORF">IRI77_02480</name>
</gene>
<keyword evidence="9" id="KW-1185">Reference proteome</keyword>
<feature type="domain" description="Flagellar basal body rod protein N-terminal" evidence="5">
    <location>
        <begin position="8"/>
        <end position="35"/>
    </location>
</feature>
<evidence type="ECO:0000259" key="5">
    <source>
        <dbReference type="Pfam" id="PF00460"/>
    </source>
</evidence>
<evidence type="ECO:0000256" key="2">
    <source>
        <dbReference type="ARBA" id="ARBA00009677"/>
    </source>
</evidence>
<evidence type="ECO:0000313" key="8">
    <source>
        <dbReference type="EMBL" id="QOY88846.1"/>
    </source>
</evidence>
<dbReference type="GO" id="GO:0009425">
    <property type="term" value="C:bacterial-type flagellum basal body"/>
    <property type="evidence" value="ECO:0007669"/>
    <property type="project" value="UniProtKB-SubCell"/>
</dbReference>
<sequence length="246" mass="25842">MDKLSILAASGLRGRLEALDVLANNLANSATSGFKADNELYSTYAGEASESMMGGVMSALPDVKGRWTNFQQGTLELTGNPQDVAIAGQGFFTVKSPTGPLYSRDGHMKVAKDGSLTNADGYPMLDSSGKGITLVASQAFEVATNGQVRQGGQAVGQLAVVKFDKPDALEKTGYSYFKANETTGKPVPATDADIHQGKIEASNVAPAESAVRLVSLMRQAEFLQRAITMGADMSKRAIEDVGRVGS</sequence>
<keyword evidence="3 4" id="KW-0975">Bacterial flagellum</keyword>
<dbReference type="GO" id="GO:0071978">
    <property type="term" value="P:bacterial-type flagellum-dependent swarming motility"/>
    <property type="evidence" value="ECO:0007669"/>
    <property type="project" value="TreeGrafter"/>
</dbReference>
<keyword evidence="8" id="KW-0966">Cell projection</keyword>